<feature type="region of interest" description="Disordered" evidence="1">
    <location>
        <begin position="96"/>
        <end position="155"/>
    </location>
</feature>
<organism evidence="2 3">
    <name type="scientific">Vermiconidia calcicola</name>
    <dbReference type="NCBI Taxonomy" id="1690605"/>
    <lineage>
        <taxon>Eukaryota</taxon>
        <taxon>Fungi</taxon>
        <taxon>Dikarya</taxon>
        <taxon>Ascomycota</taxon>
        <taxon>Pezizomycotina</taxon>
        <taxon>Dothideomycetes</taxon>
        <taxon>Dothideomycetidae</taxon>
        <taxon>Mycosphaerellales</taxon>
        <taxon>Extremaceae</taxon>
        <taxon>Vermiconidia</taxon>
    </lineage>
</organism>
<evidence type="ECO:0000313" key="3">
    <source>
        <dbReference type="Proteomes" id="UP001345827"/>
    </source>
</evidence>
<feature type="region of interest" description="Disordered" evidence="1">
    <location>
        <begin position="1"/>
        <end position="42"/>
    </location>
</feature>
<feature type="compositionally biased region" description="Polar residues" evidence="1">
    <location>
        <begin position="16"/>
        <end position="35"/>
    </location>
</feature>
<sequence>MATLPNTSVDEGIPAPSTSTLNQRSPYGRSLTGTAYDTPDLSGCRSIPNTISTMAEGFNGMAMDQPAGSSRTNPYAAESWLEPWLIKHSGFYRKHLTRGGRRESKSTRRHSIVAEGLESRKNSVAVPEAEAAATDAIPALAEEPRRSVESDTSEA</sequence>
<keyword evidence="3" id="KW-1185">Reference proteome</keyword>
<protein>
    <submittedName>
        <fullName evidence="2">Uncharacterized protein</fullName>
    </submittedName>
</protein>
<reference evidence="2 3" key="1">
    <citation type="submission" date="2023-06" db="EMBL/GenBank/DDBJ databases">
        <title>Black Yeasts Isolated from many extreme environments.</title>
        <authorList>
            <person name="Coleine C."/>
            <person name="Stajich J.E."/>
            <person name="Selbmann L."/>
        </authorList>
    </citation>
    <scope>NUCLEOTIDE SEQUENCE [LARGE SCALE GENOMIC DNA]</scope>
    <source>
        <strain evidence="2 3">CCFEE 5887</strain>
    </source>
</reference>
<comment type="caution">
    <text evidence="2">The sequence shown here is derived from an EMBL/GenBank/DDBJ whole genome shotgun (WGS) entry which is preliminary data.</text>
</comment>
<evidence type="ECO:0000313" key="2">
    <source>
        <dbReference type="EMBL" id="KAK5545487.1"/>
    </source>
</evidence>
<dbReference type="AlphaFoldDB" id="A0AAV9QNB7"/>
<gene>
    <name evidence="2" type="ORF">LTR25_000494</name>
</gene>
<feature type="compositionally biased region" description="Low complexity" evidence="1">
    <location>
        <begin position="125"/>
        <end position="141"/>
    </location>
</feature>
<dbReference type="EMBL" id="JAXLQG010000001">
    <property type="protein sequence ID" value="KAK5545487.1"/>
    <property type="molecule type" value="Genomic_DNA"/>
</dbReference>
<accession>A0AAV9QNB7</accession>
<name>A0AAV9QNB7_9PEZI</name>
<evidence type="ECO:0000256" key="1">
    <source>
        <dbReference type="SAM" id="MobiDB-lite"/>
    </source>
</evidence>
<proteinExistence type="predicted"/>
<dbReference type="Proteomes" id="UP001345827">
    <property type="component" value="Unassembled WGS sequence"/>
</dbReference>